<dbReference type="EMBL" id="CP036246">
    <property type="protein sequence ID" value="QEP40302.1"/>
    <property type="molecule type" value="Genomic_DNA"/>
</dbReference>
<sequence>MAYYFGILLDFVISLLKKYGGTAVFSYLFITFRSSLFAVFLGIFLSLTTLISRFVNILLEFANLFNSVGSSSNDCSVNILFAVLSAIGFTDAFNNFIPVFIGIGISFFSLFIAILTYKFAIFVDKTITSFVLVHK</sequence>
<gene>
    <name evidence="2" type="ORF">APORC_0687</name>
</gene>
<keyword evidence="1" id="KW-1133">Transmembrane helix</keyword>
<evidence type="ECO:0000256" key="1">
    <source>
        <dbReference type="SAM" id="Phobius"/>
    </source>
</evidence>
<keyword evidence="1" id="KW-0472">Membrane</keyword>
<name>A0A5C2HGS7_9BACT</name>
<dbReference type="Proteomes" id="UP000322644">
    <property type="component" value="Chromosome"/>
</dbReference>
<protein>
    <submittedName>
        <fullName evidence="2">Uncharacterized protein</fullName>
    </submittedName>
</protein>
<proteinExistence type="predicted"/>
<dbReference type="AlphaFoldDB" id="A0A5C2HGS7"/>
<feature type="transmembrane region" description="Helical" evidence="1">
    <location>
        <begin position="7"/>
        <end position="30"/>
    </location>
</feature>
<accession>A0A5C2HGS7</accession>
<organism evidence="2 3">
    <name type="scientific">Arcobacter porcinus</name>
    <dbReference type="NCBI Taxonomy" id="1935204"/>
    <lineage>
        <taxon>Bacteria</taxon>
        <taxon>Pseudomonadati</taxon>
        <taxon>Campylobacterota</taxon>
        <taxon>Epsilonproteobacteria</taxon>
        <taxon>Campylobacterales</taxon>
        <taxon>Arcobacteraceae</taxon>
        <taxon>Arcobacter</taxon>
    </lineage>
</organism>
<evidence type="ECO:0000313" key="3">
    <source>
        <dbReference type="Proteomes" id="UP000322644"/>
    </source>
</evidence>
<dbReference type="RefSeq" id="WP_066387354.1">
    <property type="nucleotide sequence ID" value="NZ_CP036246.2"/>
</dbReference>
<reference evidence="2 3" key="1">
    <citation type="submission" date="2019-09" db="EMBL/GenBank/DDBJ databases">
        <title>Complete genome sequencing of four Arcobacter species reveals a diverse suite of mobile elements.</title>
        <authorList>
            <person name="Miller W.G."/>
            <person name="Yee E."/>
            <person name="Bono J.L."/>
        </authorList>
    </citation>
    <scope>NUCLEOTIDE SEQUENCE [LARGE SCALE GENOMIC DNA]</scope>
    <source>
        <strain evidence="2 3">CCUG 56899</strain>
    </source>
</reference>
<feature type="transmembrane region" description="Helical" evidence="1">
    <location>
        <begin position="36"/>
        <end position="59"/>
    </location>
</feature>
<evidence type="ECO:0000313" key="2">
    <source>
        <dbReference type="EMBL" id="QEP40302.1"/>
    </source>
</evidence>
<feature type="transmembrane region" description="Helical" evidence="1">
    <location>
        <begin position="96"/>
        <end position="117"/>
    </location>
</feature>
<dbReference type="KEGG" id="apoc:APORC_0687"/>
<reference evidence="2 3" key="2">
    <citation type="submission" date="2019-09" db="EMBL/GenBank/DDBJ databases">
        <title>Taxonomic note: a critical rebuttal of the proposed division of the genus Arcobacter into six genera, emended descriptions of Arcobacter anaerophilus and the genus Arcobacter, and an assessment of genus-level boundaries for Epsilonproteobacteria using in silico genomic comparator tools.</title>
        <authorList>
            <person name="On S.L.W."/>
            <person name="Miller W.G."/>
            <person name="Biggs P."/>
            <person name="Cornelius A."/>
            <person name="Vandamme P."/>
        </authorList>
    </citation>
    <scope>NUCLEOTIDE SEQUENCE [LARGE SCALE GENOMIC DNA]</scope>
    <source>
        <strain evidence="2 3">CCUG 56899</strain>
    </source>
</reference>
<keyword evidence="1" id="KW-0812">Transmembrane</keyword>